<gene>
    <name evidence="1" type="ORF">QFC20_004569</name>
</gene>
<proteinExistence type="predicted"/>
<keyword evidence="2" id="KW-1185">Reference proteome</keyword>
<comment type="caution">
    <text evidence="1">The sequence shown here is derived from an EMBL/GenBank/DDBJ whole genome shotgun (WGS) entry which is preliminary data.</text>
</comment>
<evidence type="ECO:0000313" key="1">
    <source>
        <dbReference type="EMBL" id="KAJ9104287.1"/>
    </source>
</evidence>
<dbReference type="EMBL" id="JASBWS010000054">
    <property type="protein sequence ID" value="KAJ9104287.1"/>
    <property type="molecule type" value="Genomic_DNA"/>
</dbReference>
<organism evidence="1 2">
    <name type="scientific">Naganishia adeliensis</name>
    <dbReference type="NCBI Taxonomy" id="92952"/>
    <lineage>
        <taxon>Eukaryota</taxon>
        <taxon>Fungi</taxon>
        <taxon>Dikarya</taxon>
        <taxon>Basidiomycota</taxon>
        <taxon>Agaricomycotina</taxon>
        <taxon>Tremellomycetes</taxon>
        <taxon>Filobasidiales</taxon>
        <taxon>Filobasidiaceae</taxon>
        <taxon>Naganishia</taxon>
    </lineage>
</organism>
<protein>
    <submittedName>
        <fullName evidence="1">Uncharacterized protein</fullName>
    </submittedName>
</protein>
<dbReference type="Proteomes" id="UP001230649">
    <property type="component" value="Unassembled WGS sequence"/>
</dbReference>
<name>A0ACC2VY61_9TREE</name>
<accession>A0ACC2VY61</accession>
<evidence type="ECO:0000313" key="2">
    <source>
        <dbReference type="Proteomes" id="UP001230649"/>
    </source>
</evidence>
<reference evidence="1" key="1">
    <citation type="submission" date="2023-04" db="EMBL/GenBank/DDBJ databases">
        <title>Draft Genome sequencing of Naganishia species isolated from polar environments using Oxford Nanopore Technology.</title>
        <authorList>
            <person name="Leo P."/>
            <person name="Venkateswaran K."/>
        </authorList>
    </citation>
    <scope>NUCLEOTIDE SEQUENCE</scope>
    <source>
        <strain evidence="1">MNA-CCFEE 5262</strain>
    </source>
</reference>
<sequence length="344" mass="37928">MQDNYHTNDIYDNDASETETEKGSHRRSSFSKAESELCHLVQQSPKKIELHLQPLTPFMIPTTDPSPPIPPSQAEQHSTMLSNRYLPLPQLHGSPRVKEEPHPTPMLSMSSLEIPAHDSAVELPPLLQDNVMLHPNTIYDVEEGYQLPLLTPGSAQPSNHLSIARAQPYVLRPAPFLQPPSRPVSFARGRPSTIPKVTGGNLRAFLPSDLLPRSHPHPFTSSAAYNAYARSLQTLGETPRPYTHLVSVPIPIYGNHHQDVFQQDSGYNSQAGPSRRDSENPAFRPNGGSHAEWNKFNINVGKTKSSQEAGTISETYGSGDGMSVLSTKVSRVALEFEQDVWVAG</sequence>